<feature type="domain" description="Putative zinc-finger" evidence="1">
    <location>
        <begin position="11"/>
        <end position="33"/>
    </location>
</feature>
<evidence type="ECO:0000313" key="2">
    <source>
        <dbReference type="EMBL" id="SAL53317.1"/>
    </source>
</evidence>
<protein>
    <submittedName>
        <fullName evidence="2">Transmembrane anti-sigma factor</fullName>
    </submittedName>
</protein>
<dbReference type="EMBL" id="FCOC02000030">
    <property type="protein sequence ID" value="SAL53317.1"/>
    <property type="molecule type" value="Genomic_DNA"/>
</dbReference>
<reference evidence="2 3" key="1">
    <citation type="submission" date="2016-01" db="EMBL/GenBank/DDBJ databases">
        <authorList>
            <person name="Oliw E.H."/>
        </authorList>
    </citation>
    <scope>NUCLEOTIDE SEQUENCE [LARGE SCALE GENOMIC DNA]</scope>
    <source>
        <strain evidence="2">LMG 22029</strain>
    </source>
</reference>
<sequence length="309" mass="33065">MKTEEVTEVTLMAYVDGELPPAKRHEVEEHIRASSEAAELVALLKASRVDYQGAFATQNLPPVPDSLTQKIAAMSRAHAGKTAAPTVASAVNDSAMPASAKAPAAPVRSRLRTVPAWLAAACVAGAFCGGLFLRLGPLLEHGAPGSTVASNLSPWVQAATGYQKLYTRNTLAYVNETAETSSKTVDDIRRDDGLALRIPDLRSAGLTFKTVQRLRFNNKPLVQIVYQPEKGEPVALCVMKDVKPDQAVSGQDVDAMRVVTWRQAELSYALIGKPDGVDLNALGKRISNREVEQLFGDADSVFPSIASVS</sequence>
<accession>A0A158IA33</accession>
<dbReference type="RefSeq" id="WP_060858770.1">
    <property type="nucleotide sequence ID" value="NZ_FCOC02000030.1"/>
</dbReference>
<evidence type="ECO:0000259" key="1">
    <source>
        <dbReference type="Pfam" id="PF13490"/>
    </source>
</evidence>
<gene>
    <name evidence="2" type="ORF">AWB64_05808</name>
</gene>
<dbReference type="OrthoDB" id="6843348at2"/>
<dbReference type="Proteomes" id="UP000054893">
    <property type="component" value="Unassembled WGS sequence"/>
</dbReference>
<evidence type="ECO:0000313" key="3">
    <source>
        <dbReference type="Proteomes" id="UP000054893"/>
    </source>
</evidence>
<dbReference type="InterPro" id="IPR027383">
    <property type="entry name" value="Znf_put"/>
</dbReference>
<keyword evidence="2" id="KW-0812">Transmembrane</keyword>
<proteinExistence type="predicted"/>
<dbReference type="Pfam" id="PF13490">
    <property type="entry name" value="zf-HC2"/>
    <property type="match status" value="1"/>
</dbReference>
<dbReference type="AlphaFoldDB" id="A0A158IA33"/>
<name>A0A158IA33_CABSO</name>
<organism evidence="2 3">
    <name type="scientific">Caballeronia sordidicola</name>
    <name type="common">Burkholderia sordidicola</name>
    <dbReference type="NCBI Taxonomy" id="196367"/>
    <lineage>
        <taxon>Bacteria</taxon>
        <taxon>Pseudomonadati</taxon>
        <taxon>Pseudomonadota</taxon>
        <taxon>Betaproteobacteria</taxon>
        <taxon>Burkholderiales</taxon>
        <taxon>Burkholderiaceae</taxon>
        <taxon>Caballeronia</taxon>
    </lineage>
</organism>
<keyword evidence="2" id="KW-0472">Membrane</keyword>